<dbReference type="SUPFAM" id="SSF56112">
    <property type="entry name" value="Protein kinase-like (PK-like)"/>
    <property type="match status" value="1"/>
</dbReference>
<dbReference type="STRING" id="1448320.A0A319CTQ8"/>
<dbReference type="OrthoDB" id="5979581at2759"/>
<evidence type="ECO:0000313" key="6">
    <source>
        <dbReference type="Proteomes" id="UP000247810"/>
    </source>
</evidence>
<evidence type="ECO:0000256" key="3">
    <source>
        <dbReference type="ARBA" id="ARBA00022840"/>
    </source>
</evidence>
<dbReference type="InterPro" id="IPR000719">
    <property type="entry name" value="Prot_kinase_dom"/>
</dbReference>
<dbReference type="Proteomes" id="UP000247810">
    <property type="component" value="Unassembled WGS sequence"/>
</dbReference>
<gene>
    <name evidence="5" type="ORF">BO71DRAFT_278854</name>
</gene>
<sequence>MTGLLSPGRILRGQHGFYTVTGQLRDRIWTAMSENKEKVILKTTTASRLQTEKSALLYLQYKTPHVRPLVDDLSGESDLPPTLVLKQMDDDVLAASTTDQWPLWRPDIKYIAKGVLEALAVIHEEGWVHTDINPANILVNYKRNHHLLENPNPKRLRDPMRCTDVRLCGFGAAVHKKFSADALLNPQIGSPIYRSPEALLRLKWDTATDIWSFG</sequence>
<accession>A0A319CTQ8</accession>
<keyword evidence="2" id="KW-0547">Nucleotide-binding</keyword>
<organism evidence="5 6">
    <name type="scientific">Aspergillus ellipticus CBS 707.79</name>
    <dbReference type="NCBI Taxonomy" id="1448320"/>
    <lineage>
        <taxon>Eukaryota</taxon>
        <taxon>Fungi</taxon>
        <taxon>Dikarya</taxon>
        <taxon>Ascomycota</taxon>
        <taxon>Pezizomycotina</taxon>
        <taxon>Eurotiomycetes</taxon>
        <taxon>Eurotiomycetidae</taxon>
        <taxon>Eurotiales</taxon>
        <taxon>Aspergillaceae</taxon>
        <taxon>Aspergillus</taxon>
        <taxon>Aspergillus subgen. Circumdati</taxon>
    </lineage>
</organism>
<evidence type="ECO:0000256" key="1">
    <source>
        <dbReference type="ARBA" id="ARBA00022527"/>
    </source>
</evidence>
<feature type="non-terminal residue" evidence="5">
    <location>
        <position position="214"/>
    </location>
</feature>
<evidence type="ECO:0000313" key="5">
    <source>
        <dbReference type="EMBL" id="PYH87919.1"/>
    </source>
</evidence>
<keyword evidence="6" id="KW-1185">Reference proteome</keyword>
<dbReference type="Gene3D" id="1.10.510.10">
    <property type="entry name" value="Transferase(Phosphotransferase) domain 1"/>
    <property type="match status" value="1"/>
</dbReference>
<feature type="domain" description="Protein kinase" evidence="4">
    <location>
        <begin position="1"/>
        <end position="214"/>
    </location>
</feature>
<keyword evidence="3" id="KW-0067">ATP-binding</keyword>
<name>A0A319CTQ8_9EURO</name>
<evidence type="ECO:0000259" key="4">
    <source>
        <dbReference type="PROSITE" id="PS50011"/>
    </source>
</evidence>
<proteinExistence type="predicted"/>
<dbReference type="PANTHER" id="PTHR24055">
    <property type="entry name" value="MITOGEN-ACTIVATED PROTEIN KINASE"/>
    <property type="match status" value="1"/>
</dbReference>
<dbReference type="SMART" id="SM00220">
    <property type="entry name" value="S_TKc"/>
    <property type="match status" value="1"/>
</dbReference>
<dbReference type="PROSITE" id="PS50011">
    <property type="entry name" value="PROTEIN_KINASE_DOM"/>
    <property type="match status" value="1"/>
</dbReference>
<protein>
    <submittedName>
        <fullName evidence="5">Kinase-like protein</fullName>
    </submittedName>
</protein>
<dbReference type="EMBL" id="KZ826150">
    <property type="protein sequence ID" value="PYH87919.1"/>
    <property type="molecule type" value="Genomic_DNA"/>
</dbReference>
<dbReference type="GO" id="GO:0005524">
    <property type="term" value="F:ATP binding"/>
    <property type="evidence" value="ECO:0007669"/>
    <property type="project" value="UniProtKB-KW"/>
</dbReference>
<keyword evidence="5" id="KW-0808">Transferase</keyword>
<reference evidence="5 6" key="1">
    <citation type="submission" date="2018-02" db="EMBL/GenBank/DDBJ databases">
        <title>The genomes of Aspergillus section Nigri reveals drivers in fungal speciation.</title>
        <authorList>
            <consortium name="DOE Joint Genome Institute"/>
            <person name="Vesth T.C."/>
            <person name="Nybo J."/>
            <person name="Theobald S."/>
            <person name="Brandl J."/>
            <person name="Frisvad J.C."/>
            <person name="Nielsen K.F."/>
            <person name="Lyhne E.K."/>
            <person name="Kogle M.E."/>
            <person name="Kuo A."/>
            <person name="Riley R."/>
            <person name="Clum A."/>
            <person name="Nolan M."/>
            <person name="Lipzen A."/>
            <person name="Salamov A."/>
            <person name="Henrissat B."/>
            <person name="Wiebenga A."/>
            <person name="De vries R.P."/>
            <person name="Grigoriev I.V."/>
            <person name="Mortensen U.H."/>
            <person name="Andersen M.R."/>
            <person name="Baker S.E."/>
        </authorList>
    </citation>
    <scope>NUCLEOTIDE SEQUENCE [LARGE SCALE GENOMIC DNA]</scope>
    <source>
        <strain evidence="5 6">CBS 707.79</strain>
    </source>
</reference>
<dbReference type="InterPro" id="IPR050117">
    <property type="entry name" value="MAPK"/>
</dbReference>
<dbReference type="InterPro" id="IPR011009">
    <property type="entry name" value="Kinase-like_dom_sf"/>
</dbReference>
<dbReference type="GO" id="GO:0004674">
    <property type="term" value="F:protein serine/threonine kinase activity"/>
    <property type="evidence" value="ECO:0007669"/>
    <property type="project" value="UniProtKB-KW"/>
</dbReference>
<dbReference type="VEuPathDB" id="FungiDB:BO71DRAFT_278854"/>
<dbReference type="Pfam" id="PF00069">
    <property type="entry name" value="Pkinase"/>
    <property type="match status" value="1"/>
</dbReference>
<dbReference type="AlphaFoldDB" id="A0A319CTQ8"/>
<evidence type="ECO:0000256" key="2">
    <source>
        <dbReference type="ARBA" id="ARBA00022741"/>
    </source>
</evidence>
<keyword evidence="5" id="KW-0418">Kinase</keyword>
<keyword evidence="1" id="KW-0723">Serine/threonine-protein kinase</keyword>